<dbReference type="EMBL" id="JXUO01000087">
    <property type="protein sequence ID" value="KKZ15000.1"/>
    <property type="molecule type" value="Genomic_DNA"/>
</dbReference>
<evidence type="ECO:0000313" key="4">
    <source>
        <dbReference type="EMBL" id="KKZ15000.1"/>
    </source>
</evidence>
<dbReference type="AlphaFoldDB" id="A0A6N3X605"/>
<organism evidence="4 5">
    <name type="scientific">Candidatus Synechococcus spongiarum 142</name>
    <dbReference type="NCBI Taxonomy" id="1608213"/>
    <lineage>
        <taxon>Bacteria</taxon>
        <taxon>Bacillati</taxon>
        <taxon>Cyanobacteriota</taxon>
        <taxon>Cyanophyceae</taxon>
        <taxon>Synechococcales</taxon>
        <taxon>Synechococcaceae</taxon>
        <taxon>Synechococcus</taxon>
    </lineage>
</organism>
<feature type="non-terminal residue" evidence="4">
    <location>
        <position position="675"/>
    </location>
</feature>
<name>A0A6N3X605_9SYNE</name>
<feature type="compositionally biased region" description="Polar residues" evidence="3">
    <location>
        <begin position="522"/>
        <end position="533"/>
    </location>
</feature>
<dbReference type="Proteomes" id="UP000035054">
    <property type="component" value="Unassembled WGS sequence"/>
</dbReference>
<sequence length="675" mass="70843">MITTASRRSALERRKALSTAGKAAASRYAKTRQRNITDGQSPKRGRPGTRTMAATPRPRPTVISQPAAVSSPVPPALQSLNTRKISNPTRDLALARRRALSKQGKRNAPSNNRIRTEVRRPSRTTAPPAAADRQDASHTCDCQKCPRKEAQTLNRNRTLSLASPSSPSTGRRSAAEARLKMPKAKNANSPSRALVLARRLAMSKHGKSANAPTSASSAAVARQGNPELSGRELAQRVRDLKARSGSAGQCVKGNNKRPCGPRRGMNRPKDNDPIHQAADAHWKVGASTTPLGQTVTGTRTDRSIKTTGNEASTCRTITGTEYMGADVFQAYCQSQAPSRPPKVGVTPTGYGNTVTGTEVGRSAKVTGDEPGTCKSVTGTQYLSGNHGEVWCGAPTPPQPAKVGQAPTQAEQRVSGVMVGRSDKVTGDEPGSGRQLTGSQYMNPTPDIGRGPAPTKVRSFSTLRGSAVTGIMVGRSDKVTGDEPGTCKAVTGDDYVGRQQYDAFCQGRPAPEAAKVGLSTTNRNQKVSGTTTGRSPLVTGDEPGTCKAVTGTPYAGLEQAGHFCSEPEQTTIVARTPLGPGTPGQPMTGLQPGIGGVMTGAERGACEPISGTPYVGADQFQSACGQGDGVPADLPQPLEGAPWTRFTITSPFRSAHTEQKRRQVTGVTGTVYERGG</sequence>
<evidence type="ECO:0000256" key="3">
    <source>
        <dbReference type="SAM" id="MobiDB-lite"/>
    </source>
</evidence>
<feature type="compositionally biased region" description="Low complexity" evidence="3">
    <location>
        <begin position="208"/>
        <end position="221"/>
    </location>
</feature>
<evidence type="ECO:0000256" key="2">
    <source>
        <dbReference type="ARBA" id="ARBA00024044"/>
    </source>
</evidence>
<feature type="compositionally biased region" description="Basic residues" evidence="3">
    <location>
        <begin position="95"/>
        <end position="105"/>
    </location>
</feature>
<feature type="compositionally biased region" description="Polar residues" evidence="3">
    <location>
        <begin position="433"/>
        <end position="442"/>
    </location>
</feature>
<gene>
    <name evidence="4" type="ORF">TH68_02820</name>
</gene>
<dbReference type="Pfam" id="PF12288">
    <property type="entry name" value="CsoS2_M"/>
    <property type="match status" value="1"/>
</dbReference>
<proteinExistence type="inferred from homology"/>
<feature type="compositionally biased region" description="Basic and acidic residues" evidence="3">
    <location>
        <begin position="229"/>
        <end position="242"/>
    </location>
</feature>
<protein>
    <recommendedName>
        <fullName evidence="6">Carboxysome shell protein</fullName>
    </recommendedName>
</protein>
<evidence type="ECO:0000256" key="1">
    <source>
        <dbReference type="ARBA" id="ARBA00022737"/>
    </source>
</evidence>
<reference evidence="4 5" key="1">
    <citation type="submission" date="2015-01" db="EMBL/GenBank/DDBJ databases">
        <title>Lifestyle Evolution in Cyanobacterial Symbionts of Sponges.</title>
        <authorList>
            <person name="Burgsdorf I."/>
            <person name="Slaby B.M."/>
            <person name="Handley K.M."/>
            <person name="Haber M."/>
            <person name="Blom J."/>
            <person name="Marshall C.W."/>
            <person name="Gilbert J.A."/>
            <person name="Hentschel U."/>
            <person name="Steindler L."/>
        </authorList>
    </citation>
    <scope>NUCLEOTIDE SEQUENCE [LARGE SCALE GENOMIC DNA]</scope>
    <source>
        <strain evidence="4">142</strain>
    </source>
</reference>
<feature type="compositionally biased region" description="Low complexity" evidence="3">
    <location>
        <begin position="64"/>
        <end position="80"/>
    </location>
</feature>
<evidence type="ECO:0000313" key="5">
    <source>
        <dbReference type="Proteomes" id="UP000035054"/>
    </source>
</evidence>
<accession>A0A6N3X605</accession>
<comment type="caution">
    <text evidence="4">The sequence shown here is derived from an EMBL/GenBank/DDBJ whole genome shotgun (WGS) entry which is preliminary data.</text>
</comment>
<comment type="similarity">
    <text evidence="2">Belongs to the CsoS2 family.</text>
</comment>
<dbReference type="InterPro" id="IPR020990">
    <property type="entry name" value="CSOS2/2B"/>
</dbReference>
<keyword evidence="1" id="KW-0677">Repeat</keyword>
<feature type="region of interest" description="Disordered" evidence="3">
    <location>
        <begin position="420"/>
        <end position="456"/>
    </location>
</feature>
<feature type="region of interest" description="Disordered" evidence="3">
    <location>
        <begin position="1"/>
        <end position="270"/>
    </location>
</feature>
<dbReference type="GO" id="GO:0043886">
    <property type="term" value="F:structural constituent of carboxysome shell"/>
    <property type="evidence" value="ECO:0007669"/>
    <property type="project" value="InterPro"/>
</dbReference>
<feature type="region of interest" description="Disordered" evidence="3">
    <location>
        <begin position="522"/>
        <end position="542"/>
    </location>
</feature>
<feature type="region of interest" description="Disordered" evidence="3">
    <location>
        <begin position="337"/>
        <end position="357"/>
    </location>
</feature>
<evidence type="ECO:0008006" key="6">
    <source>
        <dbReference type="Google" id="ProtNLM"/>
    </source>
</evidence>
<feature type="compositionally biased region" description="Low complexity" evidence="3">
    <location>
        <begin position="158"/>
        <end position="169"/>
    </location>
</feature>